<accession>A0A177B756</accession>
<name>A0A177B756_9BILA</name>
<organism evidence="1 2">
    <name type="scientific">Intoshia linei</name>
    <dbReference type="NCBI Taxonomy" id="1819745"/>
    <lineage>
        <taxon>Eukaryota</taxon>
        <taxon>Metazoa</taxon>
        <taxon>Spiralia</taxon>
        <taxon>Lophotrochozoa</taxon>
        <taxon>Mesozoa</taxon>
        <taxon>Orthonectida</taxon>
        <taxon>Rhopaluridae</taxon>
        <taxon>Intoshia</taxon>
    </lineage>
</organism>
<evidence type="ECO:0000313" key="1">
    <source>
        <dbReference type="EMBL" id="OAF69254.1"/>
    </source>
</evidence>
<keyword evidence="2" id="KW-1185">Reference proteome</keyword>
<evidence type="ECO:0000313" key="2">
    <source>
        <dbReference type="Proteomes" id="UP000078046"/>
    </source>
</evidence>
<protein>
    <submittedName>
        <fullName evidence="1">Uncharacterized protein</fullName>
    </submittedName>
</protein>
<sequence length="354" mass="41809">MVKKSVKPVDSSLNDSCDKPEIFTDDKVKLILFSQVLNSDGLNNQGEWNFIHKCPVDEKLEDSWTFIDHWNENSLQETKQMSEDTCDDKSYIDDTFLIEEKLRNEIYRRNKFSRKSNRKKMNYSSAFDQNLDNFSDSNENSISSIKICKKKNNRFKCLKPEKIVKVTKADKKEETYISKKMIFKSKKIRKNAENVQKLVQVKSKYNKNFKMSDIEGLDIWYLFCPEFFNSKSENSSKCSVANENTQEECSIDLTDRFIYYKREIPYRSNTDSGRNVRVECSENTNNTITPNNETTPKQNQNKLKWVNTWSNEYTKRTFFTPIKNFNGKKDYKHMLNKRGYSGQKHTRTSVKNTN</sequence>
<proteinExistence type="predicted"/>
<reference evidence="1 2" key="1">
    <citation type="submission" date="2016-04" db="EMBL/GenBank/DDBJ databases">
        <title>The genome of Intoshia linei affirms orthonectids as highly simplified spiralians.</title>
        <authorList>
            <person name="Mikhailov K.V."/>
            <person name="Slusarev G.S."/>
            <person name="Nikitin M.A."/>
            <person name="Logacheva M.D."/>
            <person name="Penin A."/>
            <person name="Aleoshin V."/>
            <person name="Panchin Y.V."/>
        </authorList>
    </citation>
    <scope>NUCLEOTIDE SEQUENCE [LARGE SCALE GENOMIC DNA]</scope>
    <source>
        <strain evidence="1">Intl2013</strain>
        <tissue evidence="1">Whole animal</tissue>
    </source>
</reference>
<gene>
    <name evidence="1" type="ORF">A3Q56_02995</name>
</gene>
<dbReference type="EMBL" id="LWCA01000312">
    <property type="protein sequence ID" value="OAF69254.1"/>
    <property type="molecule type" value="Genomic_DNA"/>
</dbReference>
<dbReference type="AlphaFoldDB" id="A0A177B756"/>
<dbReference type="Proteomes" id="UP000078046">
    <property type="component" value="Unassembled WGS sequence"/>
</dbReference>
<comment type="caution">
    <text evidence="1">The sequence shown here is derived from an EMBL/GenBank/DDBJ whole genome shotgun (WGS) entry which is preliminary data.</text>
</comment>